<dbReference type="InterPro" id="IPR029063">
    <property type="entry name" value="SAM-dependent_MTases_sf"/>
</dbReference>
<reference evidence="2" key="1">
    <citation type="journal article" date="2020" name="mSystems">
        <title>Genome- and Community-Level Interaction Insights into Carbon Utilization and Element Cycling Functions of Hydrothermarchaeota in Hydrothermal Sediment.</title>
        <authorList>
            <person name="Zhou Z."/>
            <person name="Liu Y."/>
            <person name="Xu W."/>
            <person name="Pan J."/>
            <person name="Luo Z.H."/>
            <person name="Li M."/>
        </authorList>
    </citation>
    <scope>NUCLEOTIDE SEQUENCE [LARGE SCALE GENOMIC DNA]</scope>
    <source>
        <strain evidence="2">HyVt-456</strain>
    </source>
</reference>
<name>A0A7V1PVR2_CALAY</name>
<feature type="domain" description="MnmC-like methyltransferase" evidence="1">
    <location>
        <begin position="126"/>
        <end position="226"/>
    </location>
</feature>
<proteinExistence type="predicted"/>
<sequence length="227" mass="26043">MDELRLTGDGSHTLYSPEYGQTYHSRFGAIEESRHVFLQGVRLEELLKRNETVTLLEIGFGTGLNFWLSARPFLTGNRRLNYRAVEARLLPGETFSRLNHARLLGLEEPFDAFLRWRAGIGPADNREYYFRYDTISLGLFHGDARRADYGEETFHAIYLDAFSPDCNPEPWAEDYLKRLYHSLKPGGLLATYSSRRSVREALTACGFCVEKRPGPRGKREILSAFKP</sequence>
<dbReference type="PANTHER" id="PTHR39963:SF1">
    <property type="entry name" value="MNMC-LIKE METHYLTRANSFERASE DOMAIN-CONTAINING PROTEIN"/>
    <property type="match status" value="1"/>
</dbReference>
<accession>A0A7V1PVR2</accession>
<dbReference type="InterPro" id="IPR047785">
    <property type="entry name" value="tRNA_MNMC2"/>
</dbReference>
<organism evidence="2">
    <name type="scientific">Caldithrix abyssi</name>
    <dbReference type="NCBI Taxonomy" id="187145"/>
    <lineage>
        <taxon>Bacteria</taxon>
        <taxon>Pseudomonadati</taxon>
        <taxon>Calditrichota</taxon>
        <taxon>Calditrichia</taxon>
        <taxon>Calditrichales</taxon>
        <taxon>Calditrichaceae</taxon>
        <taxon>Caldithrix</taxon>
    </lineage>
</organism>
<dbReference type="Pfam" id="PF05430">
    <property type="entry name" value="Methyltransf_30"/>
    <property type="match status" value="1"/>
</dbReference>
<dbReference type="GO" id="GO:0004808">
    <property type="term" value="F:tRNA (5-methylaminomethyl-2-thiouridylate)(34)-methyltransferase activity"/>
    <property type="evidence" value="ECO:0007669"/>
    <property type="project" value="InterPro"/>
</dbReference>
<evidence type="ECO:0000259" key="1">
    <source>
        <dbReference type="Pfam" id="PF05430"/>
    </source>
</evidence>
<dbReference type="SUPFAM" id="SSF53335">
    <property type="entry name" value="S-adenosyl-L-methionine-dependent methyltransferases"/>
    <property type="match status" value="1"/>
</dbReference>
<dbReference type="EMBL" id="DRLD01000395">
    <property type="protein sequence ID" value="HED11790.1"/>
    <property type="molecule type" value="Genomic_DNA"/>
</dbReference>
<dbReference type="AlphaFoldDB" id="A0A7V1PVR2"/>
<dbReference type="GO" id="GO:0016645">
    <property type="term" value="F:oxidoreductase activity, acting on the CH-NH group of donors"/>
    <property type="evidence" value="ECO:0007669"/>
    <property type="project" value="InterPro"/>
</dbReference>
<dbReference type="NCBIfam" id="NF033855">
    <property type="entry name" value="tRNA_MNMC2"/>
    <property type="match status" value="1"/>
</dbReference>
<evidence type="ECO:0000313" key="2">
    <source>
        <dbReference type="EMBL" id="HED11790.1"/>
    </source>
</evidence>
<dbReference type="Proteomes" id="UP000886005">
    <property type="component" value="Unassembled WGS sequence"/>
</dbReference>
<protein>
    <recommendedName>
        <fullName evidence="1">MnmC-like methyltransferase domain-containing protein</fullName>
    </recommendedName>
</protein>
<dbReference type="Gene3D" id="3.40.50.150">
    <property type="entry name" value="Vaccinia Virus protein VP39"/>
    <property type="match status" value="1"/>
</dbReference>
<gene>
    <name evidence="2" type="ORF">ENJ10_13945</name>
</gene>
<dbReference type="PANTHER" id="PTHR39963">
    <property type="entry name" value="SLL0983 PROTEIN"/>
    <property type="match status" value="1"/>
</dbReference>
<dbReference type="InterPro" id="IPR008471">
    <property type="entry name" value="MnmC-like_methylTransf"/>
</dbReference>
<comment type="caution">
    <text evidence="2">The sequence shown here is derived from an EMBL/GenBank/DDBJ whole genome shotgun (WGS) entry which is preliminary data.</text>
</comment>